<protein>
    <recommendedName>
        <fullName evidence="4">Type 4 fimbrial biogenesis protein PilX N-terminal domain-containing protein</fullName>
    </recommendedName>
</protein>
<sequence>MNSQGIALLITMILLGTMIATALSVAVLVTGETGITRLVDDSVLALFAADAGAEKMFYVCSGKIPYPSPANFTVNNLGNGARYEVHIDDDGLEPWTDSCNDTRVVSTGSYNTAQRSFEVSY</sequence>
<keyword evidence="1" id="KW-0812">Transmembrane</keyword>
<dbReference type="Proteomes" id="UP000709672">
    <property type="component" value="Unassembled WGS sequence"/>
</dbReference>
<evidence type="ECO:0000313" key="3">
    <source>
        <dbReference type="Proteomes" id="UP000709672"/>
    </source>
</evidence>
<keyword evidence="1" id="KW-1133">Transmembrane helix</keyword>
<reference evidence="2" key="1">
    <citation type="submission" date="2020-07" db="EMBL/GenBank/DDBJ databases">
        <title>Huge and variable diversity of episymbiotic CPR bacteria and DPANN archaea in groundwater ecosystems.</title>
        <authorList>
            <person name="He C.Y."/>
            <person name="Keren R."/>
            <person name="Whittaker M."/>
            <person name="Farag I.F."/>
            <person name="Doudna J."/>
            <person name="Cate J.H.D."/>
            <person name="Banfield J.F."/>
        </authorList>
    </citation>
    <scope>NUCLEOTIDE SEQUENCE</scope>
    <source>
        <strain evidence="2">NC_groundwater_418_Ag_B-0.1um_45_10</strain>
    </source>
</reference>
<evidence type="ECO:0000313" key="2">
    <source>
        <dbReference type="EMBL" id="MBI2465869.1"/>
    </source>
</evidence>
<keyword evidence="1" id="KW-0472">Membrane</keyword>
<accession>A0A932DSH3</accession>
<name>A0A932DSH3_9BACT</name>
<dbReference type="AlphaFoldDB" id="A0A932DSH3"/>
<evidence type="ECO:0008006" key="4">
    <source>
        <dbReference type="Google" id="ProtNLM"/>
    </source>
</evidence>
<proteinExistence type="predicted"/>
<dbReference type="EMBL" id="JACPHQ010000016">
    <property type="protein sequence ID" value="MBI2465869.1"/>
    <property type="molecule type" value="Genomic_DNA"/>
</dbReference>
<gene>
    <name evidence="2" type="ORF">HYV66_01395</name>
</gene>
<comment type="caution">
    <text evidence="2">The sequence shown here is derived from an EMBL/GenBank/DDBJ whole genome shotgun (WGS) entry which is preliminary data.</text>
</comment>
<organism evidence="2 3">
    <name type="scientific">Candidatus Sungiibacteriota bacterium</name>
    <dbReference type="NCBI Taxonomy" id="2750080"/>
    <lineage>
        <taxon>Bacteria</taxon>
        <taxon>Candidatus Sungiibacteriota</taxon>
    </lineage>
</organism>
<feature type="transmembrane region" description="Helical" evidence="1">
    <location>
        <begin position="6"/>
        <end position="29"/>
    </location>
</feature>
<evidence type="ECO:0000256" key="1">
    <source>
        <dbReference type="SAM" id="Phobius"/>
    </source>
</evidence>